<feature type="binding site" evidence="13">
    <location>
        <begin position="268"/>
        <end position="274"/>
    </location>
    <ligand>
        <name>acetyl-CoA</name>
        <dbReference type="ChEBI" id="CHEBI:57288"/>
    </ligand>
</feature>
<keyword evidence="15" id="KW-0472">Membrane</keyword>
<sequence length="416" mass="48089">MDAALAATASQWAAEANSAVFIQLVSGETVEGVLRALDTDLSQDMDEEDENEEEEEEGGADVIQFHPTFTYPIYGEHERVFGYKGLRISLSYAAGSLATYFDIKYQKRIDQMETSLPVQLRADDVDTPMRKMLSSAALCATKAEFAKRVARDTHEFRPLGRKVHEYTRESEEGGEGVVYEIYESDFVGGEFREYHRRMQTLVLFYIEGAQFIDDSDDRWRVFTVFERLVIGGMASYTLVGFCTMYQFFSWPDRRRPRISQFLVLPPFQGQGHGSELYRYIYQAVLHNAEYADLTVEDPSEAFDDMRDRNDMRYLIQQDAFAGLDIPVSPAVLRQMQERFKISKRQITRCVEMGLLKSLDKTRQKDRYRQYRLFVKRRIFAQNTDLLAGLDDAEKKKKVAESFAAVEDDYHRILSLL</sequence>
<dbReference type="Pfam" id="PF00583">
    <property type="entry name" value="Acetyltransf_1"/>
    <property type="match status" value="1"/>
</dbReference>
<comment type="function">
    <text evidence="11">Catalytic component of the histone acetylase B (HAT-B) complex. Has intrinsic substrate specificity that modifies lysine in recognition sequence GXGKXG. Involved in DNA double-strand break repair.</text>
</comment>
<dbReference type="GO" id="GO:0004402">
    <property type="term" value="F:histone acetyltransferase activity"/>
    <property type="evidence" value="ECO:0007669"/>
    <property type="project" value="UniProtKB-UniRule"/>
</dbReference>
<dbReference type="Pfam" id="PF21184">
    <property type="entry name" value="HAT1_C_fung"/>
    <property type="match status" value="1"/>
</dbReference>
<name>A0A9W8L9Z8_9FUNG</name>
<dbReference type="Proteomes" id="UP001140011">
    <property type="component" value="Unassembled WGS sequence"/>
</dbReference>
<dbReference type="InterPro" id="IPR013523">
    <property type="entry name" value="Hist_AcTrfase_HAT1_C"/>
</dbReference>
<gene>
    <name evidence="18" type="primary">HAT1</name>
    <name evidence="18" type="ORF">GGI19_002773</name>
</gene>
<comment type="subcellular location">
    <subcellularLocation>
        <location evidence="11">Cytoplasm</location>
    </subcellularLocation>
    <subcellularLocation>
        <location evidence="1 11">Nucleus</location>
    </subcellularLocation>
</comment>
<comment type="caution">
    <text evidence="18">The sequence shown here is derived from an EMBL/GenBank/DDBJ whole genome shotgun (WGS) entry which is preliminary data.</text>
</comment>
<proteinExistence type="inferred from homology"/>
<dbReference type="GO" id="GO:0031509">
    <property type="term" value="P:subtelomeric heterochromatin formation"/>
    <property type="evidence" value="ECO:0007669"/>
    <property type="project" value="InterPro"/>
</dbReference>
<keyword evidence="9 11" id="KW-0012">Acyltransferase</keyword>
<dbReference type="AlphaFoldDB" id="A0A9W8L9Z8"/>
<organism evidence="18 19">
    <name type="scientific">Coemansia pectinata</name>
    <dbReference type="NCBI Taxonomy" id="1052879"/>
    <lineage>
        <taxon>Eukaryota</taxon>
        <taxon>Fungi</taxon>
        <taxon>Fungi incertae sedis</taxon>
        <taxon>Zoopagomycota</taxon>
        <taxon>Kickxellomycotina</taxon>
        <taxon>Kickxellomycetes</taxon>
        <taxon>Kickxellales</taxon>
        <taxon>Kickxellaceae</taxon>
        <taxon>Coemansia</taxon>
    </lineage>
</organism>
<feature type="binding site" evidence="13">
    <location>
        <position position="308"/>
    </location>
    <ligand>
        <name>acetyl-CoA</name>
        <dbReference type="ChEBI" id="CHEBI:57288"/>
    </ligand>
</feature>
<dbReference type="GO" id="GO:0042393">
    <property type="term" value="F:histone binding"/>
    <property type="evidence" value="ECO:0007669"/>
    <property type="project" value="InterPro"/>
</dbReference>
<feature type="transmembrane region" description="Helical" evidence="15">
    <location>
        <begin position="228"/>
        <end position="248"/>
    </location>
</feature>
<dbReference type="InterPro" id="IPR017380">
    <property type="entry name" value="Hist_AcTrfase_B-typ_cat-su"/>
</dbReference>
<dbReference type="PANTHER" id="PTHR12046">
    <property type="entry name" value="HISTONE ACETYLTRANSFERASE TYPE B CATALYTIC SUBUNIT"/>
    <property type="match status" value="1"/>
</dbReference>
<dbReference type="Pfam" id="PF10394">
    <property type="entry name" value="Hat1_N"/>
    <property type="match status" value="1"/>
</dbReference>
<feature type="region of interest" description="Interaction with histone H4 N-terminus" evidence="13">
    <location>
        <begin position="76"/>
        <end position="78"/>
    </location>
</feature>
<feature type="site" description="Interaction with histone H4 N-terminus" evidence="14">
    <location>
        <position position="219"/>
    </location>
</feature>
<reference evidence="18" key="1">
    <citation type="submission" date="2022-07" db="EMBL/GenBank/DDBJ databases">
        <title>Phylogenomic reconstructions and comparative analyses of Kickxellomycotina fungi.</title>
        <authorList>
            <person name="Reynolds N.K."/>
            <person name="Stajich J.E."/>
            <person name="Barry K."/>
            <person name="Grigoriev I.V."/>
            <person name="Crous P."/>
            <person name="Smith M.E."/>
        </authorList>
    </citation>
    <scope>NUCLEOTIDE SEQUENCE</scope>
    <source>
        <strain evidence="18">BCRC 34297</strain>
    </source>
</reference>
<evidence type="ECO:0000256" key="10">
    <source>
        <dbReference type="ARBA" id="ARBA00048017"/>
    </source>
</evidence>
<feature type="domain" description="N-acetyltransferase" evidence="16">
    <location>
        <begin position="221"/>
        <end position="297"/>
    </location>
</feature>
<evidence type="ECO:0000256" key="2">
    <source>
        <dbReference type="ARBA" id="ARBA00010543"/>
    </source>
</evidence>
<evidence type="ECO:0000313" key="18">
    <source>
        <dbReference type="EMBL" id="KAJ2753931.1"/>
    </source>
</evidence>
<comment type="similarity">
    <text evidence="2 11">Belongs to the HAT1 family.</text>
</comment>
<dbReference type="CDD" id="cd04301">
    <property type="entry name" value="NAT_SF"/>
    <property type="match status" value="1"/>
</dbReference>
<keyword evidence="7" id="KW-0234">DNA repair</keyword>
<dbReference type="GO" id="GO:0005634">
    <property type="term" value="C:nucleus"/>
    <property type="evidence" value="ECO:0007669"/>
    <property type="project" value="UniProtKB-SubCell"/>
</dbReference>
<evidence type="ECO:0000256" key="6">
    <source>
        <dbReference type="ARBA" id="ARBA00022763"/>
    </source>
</evidence>
<dbReference type="InterPro" id="IPR037113">
    <property type="entry name" value="Hat1_N_sf"/>
</dbReference>
<protein>
    <recommendedName>
        <fullName evidence="4 11">Histone acetyltransferase type B catalytic subunit</fullName>
        <ecNumber evidence="3 11">2.3.1.48</ecNumber>
    </recommendedName>
</protein>
<evidence type="ECO:0000259" key="17">
    <source>
        <dbReference type="Pfam" id="PF10394"/>
    </source>
</evidence>
<evidence type="ECO:0000259" key="16">
    <source>
        <dbReference type="Pfam" id="PF00583"/>
    </source>
</evidence>
<comment type="subunit">
    <text evidence="11">Component of the HAT-B complex composed of at least HAT1 and HAT2. The HAT-B complex binds to histone H4 tail.</text>
</comment>
<keyword evidence="8 11" id="KW-0539">Nucleus</keyword>
<evidence type="ECO:0000313" key="19">
    <source>
        <dbReference type="Proteomes" id="UP001140011"/>
    </source>
</evidence>
<dbReference type="GO" id="GO:0006281">
    <property type="term" value="P:DNA repair"/>
    <property type="evidence" value="ECO:0007669"/>
    <property type="project" value="UniProtKB-KW"/>
</dbReference>
<evidence type="ECO:0000256" key="14">
    <source>
        <dbReference type="PIRSR" id="PIRSR038084-3"/>
    </source>
</evidence>
<evidence type="ECO:0000256" key="5">
    <source>
        <dbReference type="ARBA" id="ARBA00022679"/>
    </source>
</evidence>
<evidence type="ECO:0000256" key="4">
    <source>
        <dbReference type="ARBA" id="ARBA00021268"/>
    </source>
</evidence>
<evidence type="ECO:0000256" key="8">
    <source>
        <dbReference type="ARBA" id="ARBA00023242"/>
    </source>
</evidence>
<dbReference type="PIRSF" id="PIRSF038084">
    <property type="entry name" value="HAT-B_cat"/>
    <property type="match status" value="1"/>
</dbReference>
<evidence type="ECO:0000256" key="3">
    <source>
        <dbReference type="ARBA" id="ARBA00013184"/>
    </source>
</evidence>
<dbReference type="Gene3D" id="3.40.630.30">
    <property type="match status" value="1"/>
</dbReference>
<keyword evidence="15" id="KW-1133">Transmembrane helix</keyword>
<comment type="catalytic activity">
    <reaction evidence="10 11">
        <text>L-lysyl-[protein] + acetyl-CoA = N(6)-acetyl-L-lysyl-[protein] + CoA + H(+)</text>
        <dbReference type="Rhea" id="RHEA:45948"/>
        <dbReference type="Rhea" id="RHEA-COMP:9752"/>
        <dbReference type="Rhea" id="RHEA-COMP:10731"/>
        <dbReference type="ChEBI" id="CHEBI:15378"/>
        <dbReference type="ChEBI" id="CHEBI:29969"/>
        <dbReference type="ChEBI" id="CHEBI:57287"/>
        <dbReference type="ChEBI" id="CHEBI:57288"/>
        <dbReference type="ChEBI" id="CHEBI:61930"/>
        <dbReference type="EC" id="2.3.1.48"/>
    </reaction>
</comment>
<dbReference type="OrthoDB" id="10253098at2759"/>
<dbReference type="EC" id="2.3.1.48" evidence="3 11"/>
<feature type="active site" description="Proton donor/acceptor" evidence="12">
    <location>
        <position position="296"/>
    </location>
</feature>
<evidence type="ECO:0000256" key="13">
    <source>
        <dbReference type="PIRSR" id="PIRSR038084-2"/>
    </source>
</evidence>
<accession>A0A9W8L9Z8</accession>
<dbReference type="EMBL" id="JANBUH010000151">
    <property type="protein sequence ID" value="KAJ2753931.1"/>
    <property type="molecule type" value="Genomic_DNA"/>
</dbReference>
<dbReference type="Gene3D" id="1.10.10.390">
    <property type="match status" value="1"/>
</dbReference>
<evidence type="ECO:0000256" key="15">
    <source>
        <dbReference type="SAM" id="Phobius"/>
    </source>
</evidence>
<dbReference type="InterPro" id="IPR016181">
    <property type="entry name" value="Acyl_CoA_acyltransferase"/>
</dbReference>
<evidence type="ECO:0000256" key="1">
    <source>
        <dbReference type="ARBA" id="ARBA00004123"/>
    </source>
</evidence>
<dbReference type="InterPro" id="IPR000182">
    <property type="entry name" value="GNAT_dom"/>
</dbReference>
<dbReference type="Gene3D" id="3.90.360.10">
    <property type="entry name" value="Histone acetyl transferase 1 (HAT1), N-terminal domain"/>
    <property type="match status" value="1"/>
</dbReference>
<dbReference type="GO" id="GO:0005737">
    <property type="term" value="C:cytoplasm"/>
    <property type="evidence" value="ECO:0007669"/>
    <property type="project" value="UniProtKB-SubCell"/>
</dbReference>
<keyword evidence="15" id="KW-0812">Transmembrane</keyword>
<keyword evidence="5 11" id="KW-0808">Transferase</keyword>
<evidence type="ECO:0000256" key="11">
    <source>
        <dbReference type="PIRNR" id="PIRNR038084"/>
    </source>
</evidence>
<dbReference type="GO" id="GO:0000781">
    <property type="term" value="C:chromosome, telomeric region"/>
    <property type="evidence" value="ECO:0007669"/>
    <property type="project" value="GOC"/>
</dbReference>
<evidence type="ECO:0000256" key="9">
    <source>
        <dbReference type="ARBA" id="ARBA00023315"/>
    </source>
</evidence>
<evidence type="ECO:0000256" key="12">
    <source>
        <dbReference type="PIRSR" id="PIRSR038084-1"/>
    </source>
</evidence>
<keyword evidence="19" id="KW-1185">Reference proteome</keyword>
<evidence type="ECO:0000256" key="7">
    <source>
        <dbReference type="ARBA" id="ARBA00023204"/>
    </source>
</evidence>
<feature type="region of interest" description="Interaction with histone H4 N-terminus" evidence="13">
    <location>
        <begin position="245"/>
        <end position="247"/>
    </location>
</feature>
<dbReference type="InterPro" id="IPR019467">
    <property type="entry name" value="Hat1_N"/>
</dbReference>
<keyword evidence="6" id="KW-0227">DNA damage</keyword>
<keyword evidence="11" id="KW-0963">Cytoplasm</keyword>
<dbReference type="SUPFAM" id="SSF55729">
    <property type="entry name" value="Acyl-CoA N-acyltransferases (Nat)"/>
    <property type="match status" value="1"/>
</dbReference>
<feature type="domain" description="Histone acetyl transferase HAT1 N-terminal" evidence="17">
    <location>
        <begin position="12"/>
        <end position="207"/>
    </location>
</feature>